<dbReference type="AlphaFoldDB" id="A0A699KGS4"/>
<evidence type="ECO:0000313" key="1">
    <source>
        <dbReference type="EMBL" id="GFA87830.1"/>
    </source>
</evidence>
<sequence length="243" mass="26917">MFTILHPIPLVEYAPSVHQQSNFSQPDSGLIALVFQKGDDPLDAINRMMLFLTAVVTSRYPPTNNQLRNLSNPRQQATINNGRVTVQPIHERQNSLATGEGHTLKQCTKPKSKIDEAWFKDKVLLVQAQANGQILHDEELEFLAELGIAEAQTTQCVITNNVAYQADDLDAYDSDCDEINSAKIALMANLSHYSSDTIAEVHNLNNVTNNVLNQAVQAMPISEQSNIMNQSETEMTSDSNIIP</sequence>
<protein>
    <recommendedName>
        <fullName evidence="2">Retrovirus-related Pol polyprotein from transposon TNT 1-94</fullName>
    </recommendedName>
</protein>
<organism evidence="1">
    <name type="scientific">Tanacetum cinerariifolium</name>
    <name type="common">Dalmatian daisy</name>
    <name type="synonym">Chrysanthemum cinerariifolium</name>
    <dbReference type="NCBI Taxonomy" id="118510"/>
    <lineage>
        <taxon>Eukaryota</taxon>
        <taxon>Viridiplantae</taxon>
        <taxon>Streptophyta</taxon>
        <taxon>Embryophyta</taxon>
        <taxon>Tracheophyta</taxon>
        <taxon>Spermatophyta</taxon>
        <taxon>Magnoliopsida</taxon>
        <taxon>eudicotyledons</taxon>
        <taxon>Gunneridae</taxon>
        <taxon>Pentapetalae</taxon>
        <taxon>asterids</taxon>
        <taxon>campanulids</taxon>
        <taxon>Asterales</taxon>
        <taxon>Asteraceae</taxon>
        <taxon>Asteroideae</taxon>
        <taxon>Anthemideae</taxon>
        <taxon>Anthemidinae</taxon>
        <taxon>Tanacetum</taxon>
    </lineage>
</organism>
<proteinExistence type="predicted"/>
<reference evidence="1" key="1">
    <citation type="journal article" date="2019" name="Sci. Rep.">
        <title>Draft genome of Tanacetum cinerariifolium, the natural source of mosquito coil.</title>
        <authorList>
            <person name="Yamashiro T."/>
            <person name="Shiraishi A."/>
            <person name="Satake H."/>
            <person name="Nakayama K."/>
        </authorList>
    </citation>
    <scope>NUCLEOTIDE SEQUENCE</scope>
</reference>
<name>A0A699KGS4_TANCI</name>
<gene>
    <name evidence="1" type="ORF">Tci_659802</name>
</gene>
<accession>A0A699KGS4</accession>
<evidence type="ECO:0008006" key="2">
    <source>
        <dbReference type="Google" id="ProtNLM"/>
    </source>
</evidence>
<dbReference type="EMBL" id="BKCJ010505845">
    <property type="protein sequence ID" value="GFA87830.1"/>
    <property type="molecule type" value="Genomic_DNA"/>
</dbReference>
<comment type="caution">
    <text evidence="1">The sequence shown here is derived from an EMBL/GenBank/DDBJ whole genome shotgun (WGS) entry which is preliminary data.</text>
</comment>